<evidence type="ECO:0000256" key="3">
    <source>
        <dbReference type="ARBA" id="ARBA00022807"/>
    </source>
</evidence>
<keyword evidence="8" id="KW-1185">Reference proteome</keyword>
<dbReference type="GO" id="GO:0043418">
    <property type="term" value="P:homocysteine catabolic process"/>
    <property type="evidence" value="ECO:0007669"/>
    <property type="project" value="TreeGrafter"/>
</dbReference>
<comment type="similarity">
    <text evidence="4">Belongs to the peptidase C1 family.</text>
</comment>
<dbReference type="EMBL" id="SBII01000008">
    <property type="protein sequence ID" value="RWW99571.1"/>
    <property type="molecule type" value="Genomic_DNA"/>
</dbReference>
<dbReference type="InterPro" id="IPR038765">
    <property type="entry name" value="Papain-like_cys_pep_sf"/>
</dbReference>
<dbReference type="PIRSF" id="PIRSF005700">
    <property type="entry name" value="PepC"/>
    <property type="match status" value="1"/>
</dbReference>
<feature type="chain" id="PRO_5018578928" description="Aminopeptidase" evidence="6">
    <location>
        <begin position="25"/>
        <end position="400"/>
    </location>
</feature>
<dbReference type="SUPFAM" id="SSF54001">
    <property type="entry name" value="Cysteine proteinases"/>
    <property type="match status" value="1"/>
</dbReference>
<reference evidence="7 8" key="1">
    <citation type="submission" date="2019-01" db="EMBL/GenBank/DDBJ databases">
        <title>Flavobacterium sp. nov.,isolated from freshwater.</title>
        <authorList>
            <person name="Zhang R."/>
            <person name="Du Z.-J."/>
        </authorList>
    </citation>
    <scope>NUCLEOTIDE SEQUENCE [LARGE SCALE GENOMIC DNA]</scope>
    <source>
        <strain evidence="7 8">1E403</strain>
    </source>
</reference>
<proteinExistence type="inferred from homology"/>
<comment type="caution">
    <text evidence="7">The sequence shown here is derived from an EMBL/GenBank/DDBJ whole genome shotgun (WGS) entry which is preliminary data.</text>
</comment>
<organism evidence="7 8">
    <name type="scientific">Flavobacterium cerinum</name>
    <dbReference type="NCBI Taxonomy" id="2502784"/>
    <lineage>
        <taxon>Bacteria</taxon>
        <taxon>Pseudomonadati</taxon>
        <taxon>Bacteroidota</taxon>
        <taxon>Flavobacteriia</taxon>
        <taxon>Flavobacteriales</taxon>
        <taxon>Flavobacteriaceae</taxon>
        <taxon>Flavobacterium</taxon>
    </lineage>
</organism>
<dbReference type="PROSITE" id="PS00139">
    <property type="entry name" value="THIOL_PROTEASE_CYS"/>
    <property type="match status" value="1"/>
</dbReference>
<dbReference type="GO" id="GO:0009636">
    <property type="term" value="P:response to toxic substance"/>
    <property type="evidence" value="ECO:0007669"/>
    <property type="project" value="TreeGrafter"/>
</dbReference>
<dbReference type="InterPro" id="IPR000169">
    <property type="entry name" value="Pept_cys_AS"/>
</dbReference>
<evidence type="ECO:0000256" key="1">
    <source>
        <dbReference type="ARBA" id="ARBA00022670"/>
    </source>
</evidence>
<dbReference type="AlphaFoldDB" id="A0A3S3QRM8"/>
<keyword evidence="3 4" id="KW-0788">Thiol protease</keyword>
<dbReference type="PANTHER" id="PTHR10363">
    <property type="entry name" value="BLEOMYCIN HYDROLASE"/>
    <property type="match status" value="1"/>
</dbReference>
<evidence type="ECO:0000313" key="7">
    <source>
        <dbReference type="EMBL" id="RWW99571.1"/>
    </source>
</evidence>
<feature type="signal peptide" evidence="6">
    <location>
        <begin position="1"/>
        <end position="24"/>
    </location>
</feature>
<name>A0A3S3QRM8_9FLAO</name>
<keyword evidence="6" id="KW-0732">Signal</keyword>
<keyword evidence="4 7" id="KW-0031">Aminopeptidase</keyword>
<evidence type="ECO:0000256" key="2">
    <source>
        <dbReference type="ARBA" id="ARBA00022801"/>
    </source>
</evidence>
<evidence type="ECO:0000256" key="6">
    <source>
        <dbReference type="SAM" id="SignalP"/>
    </source>
</evidence>
<evidence type="ECO:0000313" key="8">
    <source>
        <dbReference type="Proteomes" id="UP000287527"/>
    </source>
</evidence>
<feature type="active site" evidence="5">
    <location>
        <position position="355"/>
    </location>
</feature>
<protein>
    <recommendedName>
        <fullName evidence="4">Aminopeptidase</fullName>
    </recommendedName>
</protein>
<evidence type="ECO:0000256" key="4">
    <source>
        <dbReference type="PIRNR" id="PIRNR005700"/>
    </source>
</evidence>
<gene>
    <name evidence="7" type="ORF">EPI11_11500</name>
</gene>
<feature type="active site" evidence="5">
    <location>
        <position position="66"/>
    </location>
</feature>
<keyword evidence="1 4" id="KW-0645">Protease</keyword>
<feature type="active site" evidence="5">
    <location>
        <position position="334"/>
    </location>
</feature>
<keyword evidence="2 4" id="KW-0378">Hydrolase</keyword>
<dbReference type="Gene3D" id="3.90.70.10">
    <property type="entry name" value="Cysteine proteinases"/>
    <property type="match status" value="1"/>
</dbReference>
<evidence type="ECO:0000256" key="5">
    <source>
        <dbReference type="PIRSR" id="PIRSR005700-1"/>
    </source>
</evidence>
<dbReference type="GO" id="GO:0006508">
    <property type="term" value="P:proteolysis"/>
    <property type="evidence" value="ECO:0007669"/>
    <property type="project" value="UniProtKB-KW"/>
</dbReference>
<accession>A0A3S3QRM8</accession>
<dbReference type="RefSeq" id="WP_128390122.1">
    <property type="nucleotide sequence ID" value="NZ_SBII01000008.1"/>
</dbReference>
<dbReference type="GO" id="GO:0070005">
    <property type="term" value="F:cysteine-type aminopeptidase activity"/>
    <property type="evidence" value="ECO:0007669"/>
    <property type="project" value="InterPro"/>
</dbReference>
<dbReference type="InterPro" id="IPR004134">
    <property type="entry name" value="Peptidase_C1B"/>
</dbReference>
<dbReference type="GO" id="GO:0005737">
    <property type="term" value="C:cytoplasm"/>
    <property type="evidence" value="ECO:0007669"/>
    <property type="project" value="TreeGrafter"/>
</dbReference>
<dbReference type="OrthoDB" id="9814054at2"/>
<sequence length="400" mass="44727">MYNFSVKPFIAASLLFAGMQTGFAQDYLVNSLKNNQSANSTTAFQFTDVINIENTPVKNQGSSGTCWSYSANSFLESEMIRMGKQPVEISQIYTARNAYIEKGKNYVRMHGAITLGDGGALHDVINMYRKYGALPQNVYTGLNYGTTSNKFAEMAAMGEGVLQAAVKNPNGELSPNWIKAYTSVIDSYLGDVPQSFEYKGKKYTPQTFAKDVVGINPDDYVEISSLKEYPYYSKFVLMVPDNWSLDLVYNVKLNELTDIIDNALKKGYTVGWAGDVSEKGFSWKNGVAYIPAKNIADMTPEEKEGLFLGPKEELEITEDIRQKAFDNYQTTDDHGMHIVGLSKDQNGKEYYIIKNSWGASNDYKGYMYMTKNFVKYKSTAILLHKGGIPAPIAKKLDIKQ</sequence>
<dbReference type="Pfam" id="PF03051">
    <property type="entry name" value="Peptidase_C1_2"/>
    <property type="match status" value="2"/>
</dbReference>
<dbReference type="PANTHER" id="PTHR10363:SF2">
    <property type="entry name" value="BLEOMYCIN HYDROLASE"/>
    <property type="match status" value="1"/>
</dbReference>
<dbReference type="Proteomes" id="UP000287527">
    <property type="component" value="Unassembled WGS sequence"/>
</dbReference>